<organism evidence="1 2">
    <name type="scientific">Helianthus annuus</name>
    <name type="common">Common sunflower</name>
    <dbReference type="NCBI Taxonomy" id="4232"/>
    <lineage>
        <taxon>Eukaryota</taxon>
        <taxon>Viridiplantae</taxon>
        <taxon>Streptophyta</taxon>
        <taxon>Embryophyta</taxon>
        <taxon>Tracheophyta</taxon>
        <taxon>Spermatophyta</taxon>
        <taxon>Magnoliopsida</taxon>
        <taxon>eudicotyledons</taxon>
        <taxon>Gunneridae</taxon>
        <taxon>Pentapetalae</taxon>
        <taxon>asterids</taxon>
        <taxon>campanulids</taxon>
        <taxon>Asterales</taxon>
        <taxon>Asteraceae</taxon>
        <taxon>Asteroideae</taxon>
        <taxon>Heliantheae alliance</taxon>
        <taxon>Heliantheae</taxon>
        <taxon>Helianthus</taxon>
    </lineage>
</organism>
<reference evidence="2" key="1">
    <citation type="journal article" date="2017" name="Nature">
        <title>The sunflower genome provides insights into oil metabolism, flowering and Asterid evolution.</title>
        <authorList>
            <person name="Badouin H."/>
            <person name="Gouzy J."/>
            <person name="Grassa C.J."/>
            <person name="Murat F."/>
            <person name="Staton S.E."/>
            <person name="Cottret L."/>
            <person name="Lelandais-Briere C."/>
            <person name="Owens G.L."/>
            <person name="Carrere S."/>
            <person name="Mayjonade B."/>
            <person name="Legrand L."/>
            <person name="Gill N."/>
            <person name="Kane N.C."/>
            <person name="Bowers J.E."/>
            <person name="Hubner S."/>
            <person name="Bellec A."/>
            <person name="Berard A."/>
            <person name="Berges H."/>
            <person name="Blanchet N."/>
            <person name="Boniface M.C."/>
            <person name="Brunel D."/>
            <person name="Catrice O."/>
            <person name="Chaidir N."/>
            <person name="Claudel C."/>
            <person name="Donnadieu C."/>
            <person name="Faraut T."/>
            <person name="Fievet G."/>
            <person name="Helmstetter N."/>
            <person name="King M."/>
            <person name="Knapp S.J."/>
            <person name="Lai Z."/>
            <person name="Le Paslier M.C."/>
            <person name="Lippi Y."/>
            <person name="Lorenzon L."/>
            <person name="Mandel J.R."/>
            <person name="Marage G."/>
            <person name="Marchand G."/>
            <person name="Marquand E."/>
            <person name="Bret-Mestries E."/>
            <person name="Morien E."/>
            <person name="Nambeesan S."/>
            <person name="Nguyen T."/>
            <person name="Pegot-Espagnet P."/>
            <person name="Pouilly N."/>
            <person name="Raftis F."/>
            <person name="Sallet E."/>
            <person name="Schiex T."/>
            <person name="Thomas J."/>
            <person name="Vandecasteele C."/>
            <person name="Vares D."/>
            <person name="Vear F."/>
            <person name="Vautrin S."/>
            <person name="Crespi M."/>
            <person name="Mangin B."/>
            <person name="Burke J.M."/>
            <person name="Salse J."/>
            <person name="Munos S."/>
            <person name="Vincourt P."/>
            <person name="Rieseberg L.H."/>
            <person name="Langlade N.B."/>
        </authorList>
    </citation>
    <scope>NUCLEOTIDE SEQUENCE [LARGE SCALE GENOMIC DNA]</scope>
    <source>
        <strain evidence="2">cv. SF193</strain>
    </source>
</reference>
<proteinExistence type="predicted"/>
<dbReference type="EMBL" id="CM007893">
    <property type="protein sequence ID" value="OTG28071.1"/>
    <property type="molecule type" value="Genomic_DNA"/>
</dbReference>
<dbReference type="Proteomes" id="UP000215914">
    <property type="component" value="Chromosome 4"/>
</dbReference>
<accession>A0A251V0F0</accession>
<protein>
    <submittedName>
        <fullName evidence="1">Uncharacterized protein</fullName>
    </submittedName>
</protein>
<gene>
    <name evidence="1" type="ORF">HannXRQ_Chr04g0107051</name>
</gene>
<keyword evidence="2" id="KW-1185">Reference proteome</keyword>
<sequence length="54" mass="6152">MIFSTLGPLKIPLADTFKHYFTSKNTFTQVHVSRVVEFHLLTLVPSETSLCQDL</sequence>
<evidence type="ECO:0000313" key="2">
    <source>
        <dbReference type="Proteomes" id="UP000215914"/>
    </source>
</evidence>
<name>A0A251V0F0_HELAN</name>
<dbReference type="AlphaFoldDB" id="A0A251V0F0"/>
<dbReference type="InParanoid" id="A0A251V0F0"/>
<evidence type="ECO:0000313" key="1">
    <source>
        <dbReference type="EMBL" id="OTG28071.1"/>
    </source>
</evidence>